<sequence length="91" mass="10350">MSSNPLITMHWWQPGKIEMLPRPRSFRHCFLELRETSPATGCCLLDKPKTPAACSCRLPFSNLSCVFTAKANGNMMIQNLEETVEVKQHRS</sequence>
<dbReference type="EMBL" id="BAABME010008305">
    <property type="protein sequence ID" value="GAA0172832.1"/>
    <property type="molecule type" value="Genomic_DNA"/>
</dbReference>
<organism evidence="1 2">
    <name type="scientific">Lithospermum erythrorhizon</name>
    <name type="common">Purple gromwell</name>
    <name type="synonym">Lithospermum officinale var. erythrorhizon</name>
    <dbReference type="NCBI Taxonomy" id="34254"/>
    <lineage>
        <taxon>Eukaryota</taxon>
        <taxon>Viridiplantae</taxon>
        <taxon>Streptophyta</taxon>
        <taxon>Embryophyta</taxon>
        <taxon>Tracheophyta</taxon>
        <taxon>Spermatophyta</taxon>
        <taxon>Magnoliopsida</taxon>
        <taxon>eudicotyledons</taxon>
        <taxon>Gunneridae</taxon>
        <taxon>Pentapetalae</taxon>
        <taxon>asterids</taxon>
        <taxon>lamiids</taxon>
        <taxon>Boraginales</taxon>
        <taxon>Boraginaceae</taxon>
        <taxon>Boraginoideae</taxon>
        <taxon>Lithospermeae</taxon>
        <taxon>Lithospermum</taxon>
    </lineage>
</organism>
<protein>
    <submittedName>
        <fullName evidence="1">Uncharacterized protein</fullName>
    </submittedName>
</protein>
<gene>
    <name evidence="1" type="ORF">LIER_26577</name>
</gene>
<keyword evidence="2" id="KW-1185">Reference proteome</keyword>
<evidence type="ECO:0000313" key="2">
    <source>
        <dbReference type="Proteomes" id="UP001454036"/>
    </source>
</evidence>
<accession>A0AAV3RCW4</accession>
<dbReference type="AlphaFoldDB" id="A0AAV3RCW4"/>
<comment type="caution">
    <text evidence="1">The sequence shown here is derived from an EMBL/GenBank/DDBJ whole genome shotgun (WGS) entry which is preliminary data.</text>
</comment>
<evidence type="ECO:0000313" key="1">
    <source>
        <dbReference type="EMBL" id="GAA0172832.1"/>
    </source>
</evidence>
<dbReference type="Proteomes" id="UP001454036">
    <property type="component" value="Unassembled WGS sequence"/>
</dbReference>
<proteinExistence type="predicted"/>
<reference evidence="1 2" key="1">
    <citation type="submission" date="2024-01" db="EMBL/GenBank/DDBJ databases">
        <title>The complete chloroplast genome sequence of Lithospermum erythrorhizon: insights into the phylogenetic relationship among Boraginaceae species and the maternal lineages of purple gromwells.</title>
        <authorList>
            <person name="Okada T."/>
            <person name="Watanabe K."/>
        </authorList>
    </citation>
    <scope>NUCLEOTIDE SEQUENCE [LARGE SCALE GENOMIC DNA]</scope>
</reference>
<name>A0AAV3RCW4_LITER</name>